<proteinExistence type="predicted"/>
<dbReference type="EMBL" id="JACASE010000016">
    <property type="protein sequence ID" value="KAF6401462.1"/>
    <property type="molecule type" value="Genomic_DNA"/>
</dbReference>
<evidence type="ECO:0000313" key="2">
    <source>
        <dbReference type="Proteomes" id="UP000593571"/>
    </source>
</evidence>
<accession>A0A7J8BS28</accession>
<evidence type="ECO:0000313" key="1">
    <source>
        <dbReference type="EMBL" id="KAF6401462.1"/>
    </source>
</evidence>
<organism evidence="1 2">
    <name type="scientific">Rousettus aegyptiacus</name>
    <name type="common">Egyptian fruit bat</name>
    <name type="synonym">Pteropus aegyptiacus</name>
    <dbReference type="NCBI Taxonomy" id="9407"/>
    <lineage>
        <taxon>Eukaryota</taxon>
        <taxon>Metazoa</taxon>
        <taxon>Chordata</taxon>
        <taxon>Craniata</taxon>
        <taxon>Vertebrata</taxon>
        <taxon>Euteleostomi</taxon>
        <taxon>Mammalia</taxon>
        <taxon>Eutheria</taxon>
        <taxon>Laurasiatheria</taxon>
        <taxon>Chiroptera</taxon>
        <taxon>Yinpterochiroptera</taxon>
        <taxon>Pteropodoidea</taxon>
        <taxon>Pteropodidae</taxon>
        <taxon>Rousettinae</taxon>
        <taxon>Rousettus</taxon>
    </lineage>
</organism>
<protein>
    <submittedName>
        <fullName evidence="1">Uncharacterized protein</fullName>
    </submittedName>
</protein>
<comment type="caution">
    <text evidence="1">The sequence shown here is derived from an EMBL/GenBank/DDBJ whole genome shotgun (WGS) entry which is preliminary data.</text>
</comment>
<keyword evidence="2" id="KW-1185">Reference proteome</keyword>
<dbReference type="Proteomes" id="UP000593571">
    <property type="component" value="Unassembled WGS sequence"/>
</dbReference>
<reference evidence="1 2" key="1">
    <citation type="journal article" date="2020" name="Nature">
        <title>Six reference-quality genomes reveal evolution of bat adaptations.</title>
        <authorList>
            <person name="Jebb D."/>
            <person name="Huang Z."/>
            <person name="Pippel M."/>
            <person name="Hughes G.M."/>
            <person name="Lavrichenko K."/>
            <person name="Devanna P."/>
            <person name="Winkler S."/>
            <person name="Jermiin L.S."/>
            <person name="Skirmuntt E.C."/>
            <person name="Katzourakis A."/>
            <person name="Burkitt-Gray L."/>
            <person name="Ray D.A."/>
            <person name="Sullivan K.A.M."/>
            <person name="Roscito J.G."/>
            <person name="Kirilenko B.M."/>
            <person name="Davalos L.M."/>
            <person name="Corthals A.P."/>
            <person name="Power M.L."/>
            <person name="Jones G."/>
            <person name="Ransome R.D."/>
            <person name="Dechmann D.K.N."/>
            <person name="Locatelli A.G."/>
            <person name="Puechmaille S.J."/>
            <person name="Fedrigo O."/>
            <person name="Jarvis E.D."/>
            <person name="Hiller M."/>
            <person name="Vernes S.C."/>
            <person name="Myers E.W."/>
            <person name="Teeling E.C."/>
        </authorList>
    </citation>
    <scope>NUCLEOTIDE SEQUENCE [LARGE SCALE GENOMIC DNA]</scope>
    <source>
        <strain evidence="1">MRouAeg1</strain>
        <tissue evidence="1">Muscle</tissue>
    </source>
</reference>
<sequence>MCLVFQPVRRPLAWSSYGVCETRMLSEMVTHVSFTTGDSGGTSRGFLVTCALQPENSAPPCQKLQTVFLFVKPVIKPCMGEWDILLCLHFVYLLKHLSLIDMKKKDVFIFSKPRVLHLFSDPWGSASGQVSPRCLTFQCRWLAWLLHGTLRENRLCHLHGLLWGNRFRFETTV</sequence>
<dbReference type="AlphaFoldDB" id="A0A7J8BS28"/>
<gene>
    <name evidence="1" type="ORF">HJG63_009563</name>
</gene>
<name>A0A7J8BS28_ROUAE</name>